<evidence type="ECO:0000256" key="1">
    <source>
        <dbReference type="ARBA" id="ARBA00004651"/>
    </source>
</evidence>
<dbReference type="Proteomes" id="UP001501319">
    <property type="component" value="Unassembled WGS sequence"/>
</dbReference>
<keyword evidence="4 7" id="KW-0812">Transmembrane</keyword>
<comment type="subcellular location">
    <subcellularLocation>
        <location evidence="1">Cell membrane</location>
        <topology evidence="1">Multi-pass membrane protein</topology>
    </subcellularLocation>
</comment>
<evidence type="ECO:0000256" key="5">
    <source>
        <dbReference type="ARBA" id="ARBA00022989"/>
    </source>
</evidence>
<feature type="transmembrane region" description="Helical" evidence="7">
    <location>
        <begin position="382"/>
        <end position="399"/>
    </location>
</feature>
<keyword evidence="10" id="KW-1185">Reference proteome</keyword>
<dbReference type="CDD" id="cd06173">
    <property type="entry name" value="MFS_MefA_like"/>
    <property type="match status" value="1"/>
</dbReference>
<feature type="transmembrane region" description="Helical" evidence="7">
    <location>
        <begin position="21"/>
        <end position="42"/>
    </location>
</feature>
<organism evidence="9 10">
    <name type="scientific">Kribbella alba</name>
    <dbReference type="NCBI Taxonomy" id="190197"/>
    <lineage>
        <taxon>Bacteria</taxon>
        <taxon>Bacillati</taxon>
        <taxon>Actinomycetota</taxon>
        <taxon>Actinomycetes</taxon>
        <taxon>Propionibacteriales</taxon>
        <taxon>Kribbellaceae</taxon>
        <taxon>Kribbella</taxon>
    </lineage>
</organism>
<evidence type="ECO:0000256" key="7">
    <source>
        <dbReference type="SAM" id="Phobius"/>
    </source>
</evidence>
<dbReference type="InterPro" id="IPR020846">
    <property type="entry name" value="MFS_dom"/>
</dbReference>
<dbReference type="PANTHER" id="PTHR23513">
    <property type="entry name" value="INTEGRAL MEMBRANE EFFLUX PROTEIN-RELATED"/>
    <property type="match status" value="1"/>
</dbReference>
<dbReference type="PROSITE" id="PS50850">
    <property type="entry name" value="MFS"/>
    <property type="match status" value="1"/>
</dbReference>
<evidence type="ECO:0000256" key="4">
    <source>
        <dbReference type="ARBA" id="ARBA00022692"/>
    </source>
</evidence>
<dbReference type="EMBL" id="BAAANE010000007">
    <property type="protein sequence ID" value="GAA1648456.1"/>
    <property type="molecule type" value="Genomic_DNA"/>
</dbReference>
<gene>
    <name evidence="9" type="ORF">GCM10009744_44770</name>
</gene>
<name>A0ABN2FIH7_9ACTN</name>
<feature type="transmembrane region" description="Helical" evidence="7">
    <location>
        <begin position="228"/>
        <end position="249"/>
    </location>
</feature>
<evidence type="ECO:0000256" key="3">
    <source>
        <dbReference type="ARBA" id="ARBA00022475"/>
    </source>
</evidence>
<dbReference type="Pfam" id="PF05977">
    <property type="entry name" value="MFS_3"/>
    <property type="match status" value="1"/>
</dbReference>
<accession>A0ABN2FIH7</accession>
<keyword evidence="3" id="KW-1003">Cell membrane</keyword>
<evidence type="ECO:0000313" key="10">
    <source>
        <dbReference type="Proteomes" id="UP001501319"/>
    </source>
</evidence>
<feature type="transmembrane region" description="Helical" evidence="7">
    <location>
        <begin position="102"/>
        <end position="122"/>
    </location>
</feature>
<sequence length="421" mass="44687">MSEQPRLLRYPAYVRFWIADAVSMVGSSVTGLALQIVAVVTLGASGTEVGILNAARWLPYLLFGLLAGVYVDRHRRQPLLVGADLARAVVLGLIPLSAALDVLSLPLLIGVVLVFGILSLAYDAAHQSFPPSLVPSHQLTPAYARLEQSSAVAQTGGPVLAGALIKLLGAPVAILVDAVSYLISGILLATVRPLTPEVARSNDQPRHLRREIREGLTWVYRSSTLGPLAATSHLWFVFQGMITTVYVLYVLDTLHFSAFLLGITYACSGVGSVFGATGSGWFGRRLGVGPAIIACRWLTPIGYLLMPLAGSGTAGVVLLCIGQLMFGLSIGLDSPIEMGYRQSITPARLLGRMNATMRSLNRAAIVIGAPIGGLLADHLGHRWALWIGVAGMVVQAILLHRSQFRHARLAPATGNTAEVEG</sequence>
<feature type="transmembrane region" description="Helical" evidence="7">
    <location>
        <begin position="312"/>
        <end position="332"/>
    </location>
</feature>
<keyword evidence="6 7" id="KW-0472">Membrane</keyword>
<keyword evidence="2" id="KW-0813">Transport</keyword>
<protein>
    <submittedName>
        <fullName evidence="9">MFS transporter</fullName>
    </submittedName>
</protein>
<comment type="caution">
    <text evidence="9">The sequence shown here is derived from an EMBL/GenBank/DDBJ whole genome shotgun (WGS) entry which is preliminary data.</text>
</comment>
<dbReference type="SUPFAM" id="SSF103473">
    <property type="entry name" value="MFS general substrate transporter"/>
    <property type="match status" value="1"/>
</dbReference>
<proteinExistence type="predicted"/>
<reference evidence="9 10" key="1">
    <citation type="journal article" date="2019" name="Int. J. Syst. Evol. Microbiol.">
        <title>The Global Catalogue of Microorganisms (GCM) 10K type strain sequencing project: providing services to taxonomists for standard genome sequencing and annotation.</title>
        <authorList>
            <consortium name="The Broad Institute Genomics Platform"/>
            <consortium name="The Broad Institute Genome Sequencing Center for Infectious Disease"/>
            <person name="Wu L."/>
            <person name="Ma J."/>
        </authorList>
    </citation>
    <scope>NUCLEOTIDE SEQUENCE [LARGE SCALE GENOMIC DNA]</scope>
    <source>
        <strain evidence="9 10">JCM 14306</strain>
    </source>
</reference>
<dbReference type="PANTHER" id="PTHR23513:SF6">
    <property type="entry name" value="MAJOR FACILITATOR SUPERFAMILY ASSOCIATED DOMAIN-CONTAINING PROTEIN"/>
    <property type="match status" value="1"/>
</dbReference>
<feature type="transmembrane region" description="Helical" evidence="7">
    <location>
        <begin position="255"/>
        <end position="274"/>
    </location>
</feature>
<dbReference type="InterPro" id="IPR036259">
    <property type="entry name" value="MFS_trans_sf"/>
</dbReference>
<dbReference type="RefSeq" id="WP_344113838.1">
    <property type="nucleotide sequence ID" value="NZ_BAAANE010000007.1"/>
</dbReference>
<dbReference type="InterPro" id="IPR010290">
    <property type="entry name" value="TM_effector"/>
</dbReference>
<dbReference type="Gene3D" id="1.20.1250.20">
    <property type="entry name" value="MFS general substrate transporter like domains"/>
    <property type="match status" value="1"/>
</dbReference>
<keyword evidence="5 7" id="KW-1133">Transmembrane helix</keyword>
<evidence type="ECO:0000256" key="6">
    <source>
        <dbReference type="ARBA" id="ARBA00023136"/>
    </source>
</evidence>
<evidence type="ECO:0000313" key="9">
    <source>
        <dbReference type="EMBL" id="GAA1648456.1"/>
    </source>
</evidence>
<evidence type="ECO:0000259" key="8">
    <source>
        <dbReference type="PROSITE" id="PS50850"/>
    </source>
</evidence>
<feature type="transmembrane region" description="Helical" evidence="7">
    <location>
        <begin position="54"/>
        <end position="71"/>
    </location>
</feature>
<feature type="domain" description="Major facilitator superfamily (MFS) profile" evidence="8">
    <location>
        <begin position="173"/>
        <end position="421"/>
    </location>
</feature>
<evidence type="ECO:0000256" key="2">
    <source>
        <dbReference type="ARBA" id="ARBA00022448"/>
    </source>
</evidence>